<name>A0AAV3UC46_9EURY</name>
<dbReference type="AlphaFoldDB" id="A0AAV3UC46"/>
<accession>A0AAV3UC46</accession>
<evidence type="ECO:0000313" key="3">
    <source>
        <dbReference type="Proteomes" id="UP001501729"/>
    </source>
</evidence>
<dbReference type="Proteomes" id="UP001501729">
    <property type="component" value="Unassembled WGS sequence"/>
</dbReference>
<dbReference type="GeneID" id="68615353"/>
<organism evidence="2 3">
    <name type="scientific">Haladaptatus pallidirubidus</name>
    <dbReference type="NCBI Taxonomy" id="1008152"/>
    <lineage>
        <taxon>Archaea</taxon>
        <taxon>Methanobacteriati</taxon>
        <taxon>Methanobacteriota</taxon>
        <taxon>Stenosarchaea group</taxon>
        <taxon>Halobacteria</taxon>
        <taxon>Halobacteriales</taxon>
        <taxon>Haladaptataceae</taxon>
        <taxon>Haladaptatus</taxon>
    </lineage>
</organism>
<comment type="caution">
    <text evidence="2">The sequence shown here is derived from an EMBL/GenBank/DDBJ whole genome shotgun (WGS) entry which is preliminary data.</text>
</comment>
<evidence type="ECO:0000313" key="2">
    <source>
        <dbReference type="EMBL" id="GAA5042812.1"/>
    </source>
</evidence>
<gene>
    <name evidence="2" type="ORF">GCM10025751_06620</name>
</gene>
<sequence>MALVFLFWNAFLSIPSIGSGEGDSPAFLFMFIFAPFYIVGYGLLAGGEYWFGGCNVSLPHFEPITELEGCSMECSLLLRRTSFCHGEGPTA</sequence>
<keyword evidence="1" id="KW-0812">Transmembrane</keyword>
<keyword evidence="1" id="KW-1133">Transmembrane helix</keyword>
<feature type="transmembrane region" description="Helical" evidence="1">
    <location>
        <begin position="28"/>
        <end position="51"/>
    </location>
</feature>
<reference evidence="2 3" key="1">
    <citation type="journal article" date="2019" name="Int. J. Syst. Evol. Microbiol.">
        <title>The Global Catalogue of Microorganisms (GCM) 10K type strain sequencing project: providing services to taxonomists for standard genome sequencing and annotation.</title>
        <authorList>
            <consortium name="The Broad Institute Genomics Platform"/>
            <consortium name="The Broad Institute Genome Sequencing Center for Infectious Disease"/>
            <person name="Wu L."/>
            <person name="Ma J."/>
        </authorList>
    </citation>
    <scope>NUCLEOTIDE SEQUENCE [LARGE SCALE GENOMIC DNA]</scope>
    <source>
        <strain evidence="2 3">JCM 17504</strain>
    </source>
</reference>
<proteinExistence type="predicted"/>
<dbReference type="RefSeq" id="WP_227775459.1">
    <property type="nucleotide sequence ID" value="NZ_BAABKX010000001.1"/>
</dbReference>
<keyword evidence="3" id="KW-1185">Reference proteome</keyword>
<protein>
    <submittedName>
        <fullName evidence="2">Uncharacterized protein</fullName>
    </submittedName>
</protein>
<dbReference type="EMBL" id="BAABKX010000001">
    <property type="protein sequence ID" value="GAA5042812.1"/>
    <property type="molecule type" value="Genomic_DNA"/>
</dbReference>
<keyword evidence="1" id="KW-0472">Membrane</keyword>
<evidence type="ECO:0000256" key="1">
    <source>
        <dbReference type="SAM" id="Phobius"/>
    </source>
</evidence>